<evidence type="ECO:0000256" key="1">
    <source>
        <dbReference type="ARBA" id="ARBA00004914"/>
    </source>
</evidence>
<comment type="function">
    <text evidence="9">Enables the bacterium to metabolize sucrose as a sole carbon source.</text>
</comment>
<dbReference type="InterPro" id="IPR051214">
    <property type="entry name" value="GH32_Enzymes"/>
</dbReference>
<proteinExistence type="inferred from homology"/>
<dbReference type="InterPro" id="IPR001362">
    <property type="entry name" value="Glyco_hydro_32"/>
</dbReference>
<reference evidence="12 13" key="1">
    <citation type="submission" date="2016-10" db="EMBL/GenBank/DDBJ databases">
        <authorList>
            <person name="de Groot N.N."/>
        </authorList>
    </citation>
    <scope>NUCLEOTIDE SEQUENCE [LARGE SCALE GENOMIC DNA]</scope>
    <source>
        <strain evidence="13">P4B,CCM 7963,CECT 7998,DSM 25260,IBRC-M 10614,KCTC 13821</strain>
    </source>
</reference>
<dbReference type="GO" id="GO:0005985">
    <property type="term" value="P:sucrose metabolic process"/>
    <property type="evidence" value="ECO:0007669"/>
    <property type="project" value="UniProtKB-UniPathway"/>
</dbReference>
<organism evidence="12 13">
    <name type="scientific">Alteribacillus bidgolensis</name>
    <dbReference type="NCBI Taxonomy" id="930129"/>
    <lineage>
        <taxon>Bacteria</taxon>
        <taxon>Bacillati</taxon>
        <taxon>Bacillota</taxon>
        <taxon>Bacilli</taxon>
        <taxon>Bacillales</taxon>
        <taxon>Bacillaceae</taxon>
        <taxon>Alteribacillus</taxon>
    </lineage>
</organism>
<dbReference type="InterPro" id="IPR013320">
    <property type="entry name" value="ConA-like_dom_sf"/>
</dbReference>
<sequence length="483" mass="55659">MSKDKQLRLEADQNTAKHKSIVEQDPYRLHYHIMPPVGLLNDPNGFIQWKGTYHLFYQWMPFKTGHGAKFWGHYSSQDFVHWKHEEIALTPSEWYEKNGCYSGSAIEHDGKLYVFYTGNVKDDNGNRESYQCLAISEDGIHFEKKGPVIERLEGYTAHFRDPKVWEQDGQYFMVIGAQTKGLKGAVVLFQSENLVDWTHAGILTGGGEGILKEFGYMFECPDLFYLDGKDILVFSPQGLEPEGMKYQNVYQAGYVTGTFDPSSGTFEHGAFHELDHGFDFYAPQTTKDKKGRRILFAWMSVPDQNEQDHPTIKHQWLHNMTIPRELKCIGGKLYQVPVRELEGLRVNEAVEHRVELQQKNQQFEGVRGKAVELLAEDIIVSKGWFDISVGEAARMVYSSEQKIFTLERQSYVDGVVEKRHCRLDDLNNLHIFVDTSSIEVFINDGEHVFTSRFYPSPDNESIQFGASEKSCFTIKKWDLTRIF</sequence>
<dbReference type="InterPro" id="IPR023296">
    <property type="entry name" value="Glyco_hydro_beta-prop_sf"/>
</dbReference>
<dbReference type="STRING" id="930129.SAMN05216352_11536"/>
<dbReference type="OrthoDB" id="9759709at2"/>
<gene>
    <name evidence="12" type="ORF">SAMN05216352_11536</name>
</gene>
<dbReference type="SMART" id="SM00640">
    <property type="entry name" value="Glyco_32"/>
    <property type="match status" value="1"/>
</dbReference>
<dbReference type="UniPathway" id="UPA00238"/>
<dbReference type="AlphaFoldDB" id="A0A1G8PMQ9"/>
<comment type="catalytic activity">
    <reaction evidence="8">
        <text>Hydrolysis of terminal non-reducing beta-D-fructofuranoside residues in beta-D-fructofuranosides.</text>
        <dbReference type="EC" id="3.2.1.26"/>
    </reaction>
</comment>
<dbReference type="InterPro" id="IPR013189">
    <property type="entry name" value="Glyco_hydro_32_C"/>
</dbReference>
<comment type="similarity">
    <text evidence="2 8">Belongs to the glycosyl hydrolase 32 family.</text>
</comment>
<dbReference type="GO" id="GO:0004564">
    <property type="term" value="F:beta-fructofuranosidase activity"/>
    <property type="evidence" value="ECO:0007669"/>
    <property type="project" value="UniProtKB-EC"/>
</dbReference>
<evidence type="ECO:0000256" key="5">
    <source>
        <dbReference type="ARBA" id="ARBA00022801"/>
    </source>
</evidence>
<dbReference type="PANTHER" id="PTHR43101:SF1">
    <property type="entry name" value="BETA-FRUCTOSIDASE"/>
    <property type="match status" value="1"/>
</dbReference>
<dbReference type="InterPro" id="IPR013148">
    <property type="entry name" value="Glyco_hydro_32_N"/>
</dbReference>
<dbReference type="PROSITE" id="PS00609">
    <property type="entry name" value="GLYCOSYL_HYDROL_F32"/>
    <property type="match status" value="1"/>
</dbReference>
<dbReference type="RefSeq" id="WP_091587428.1">
    <property type="nucleotide sequence ID" value="NZ_FNDU01000015.1"/>
</dbReference>
<feature type="domain" description="Glycosyl hydrolase family 32 C-terminal" evidence="11">
    <location>
        <begin position="340"/>
        <end position="468"/>
    </location>
</feature>
<evidence type="ECO:0000256" key="9">
    <source>
        <dbReference type="RuleBase" id="RU365015"/>
    </source>
</evidence>
<dbReference type="CDD" id="cd18623">
    <property type="entry name" value="GH32_ScrB-like"/>
    <property type="match status" value="1"/>
</dbReference>
<keyword evidence="5 8" id="KW-0378">Hydrolase</keyword>
<evidence type="ECO:0000256" key="7">
    <source>
        <dbReference type="ARBA" id="ARBA00033367"/>
    </source>
</evidence>
<accession>A0A1G8PMQ9</accession>
<evidence type="ECO:0000256" key="2">
    <source>
        <dbReference type="ARBA" id="ARBA00009902"/>
    </source>
</evidence>
<feature type="domain" description="Glycosyl hydrolase family 32 N-terminal" evidence="10">
    <location>
        <begin position="32"/>
        <end position="337"/>
    </location>
</feature>
<dbReference type="PANTHER" id="PTHR43101">
    <property type="entry name" value="BETA-FRUCTOSIDASE"/>
    <property type="match status" value="1"/>
</dbReference>
<dbReference type="Pfam" id="PF08244">
    <property type="entry name" value="Glyco_hydro_32C"/>
    <property type="match status" value="1"/>
</dbReference>
<dbReference type="SUPFAM" id="SSF49899">
    <property type="entry name" value="Concanavalin A-like lectins/glucanases"/>
    <property type="match status" value="1"/>
</dbReference>
<evidence type="ECO:0000313" key="12">
    <source>
        <dbReference type="EMBL" id="SDI93598.1"/>
    </source>
</evidence>
<keyword evidence="9" id="KW-0963">Cytoplasm</keyword>
<name>A0A1G8PMQ9_9BACI</name>
<dbReference type="Gene3D" id="2.60.120.560">
    <property type="entry name" value="Exo-inulinase, domain 1"/>
    <property type="match status" value="1"/>
</dbReference>
<dbReference type="Proteomes" id="UP000199017">
    <property type="component" value="Unassembled WGS sequence"/>
</dbReference>
<keyword evidence="6 8" id="KW-0326">Glycosidase</keyword>
<keyword evidence="13" id="KW-1185">Reference proteome</keyword>
<evidence type="ECO:0000259" key="11">
    <source>
        <dbReference type="Pfam" id="PF08244"/>
    </source>
</evidence>
<comment type="pathway">
    <text evidence="1 9">Glycan biosynthesis; sucrose metabolism.</text>
</comment>
<dbReference type="EC" id="3.2.1.26" evidence="3 8"/>
<protein>
    <recommendedName>
        <fullName evidence="4 8">Sucrose-6-phosphate hydrolase</fullName>
        <ecNumber evidence="3 8">3.2.1.26</ecNumber>
    </recommendedName>
    <alternativeName>
        <fullName evidence="7 9">Invertase</fullName>
    </alternativeName>
</protein>
<dbReference type="InterPro" id="IPR006232">
    <property type="entry name" value="Suc6P_hydrolase"/>
</dbReference>
<dbReference type="Pfam" id="PF00251">
    <property type="entry name" value="Glyco_hydro_32N"/>
    <property type="match status" value="1"/>
</dbReference>
<evidence type="ECO:0000259" key="10">
    <source>
        <dbReference type="Pfam" id="PF00251"/>
    </source>
</evidence>
<dbReference type="SUPFAM" id="SSF75005">
    <property type="entry name" value="Arabinanase/levansucrase/invertase"/>
    <property type="match status" value="1"/>
</dbReference>
<dbReference type="EMBL" id="FNDU01000015">
    <property type="protein sequence ID" value="SDI93598.1"/>
    <property type="molecule type" value="Genomic_DNA"/>
</dbReference>
<evidence type="ECO:0000256" key="4">
    <source>
        <dbReference type="ARBA" id="ARBA00019623"/>
    </source>
</evidence>
<dbReference type="Gene3D" id="2.115.10.20">
    <property type="entry name" value="Glycosyl hydrolase domain, family 43"/>
    <property type="match status" value="1"/>
</dbReference>
<evidence type="ECO:0000313" key="13">
    <source>
        <dbReference type="Proteomes" id="UP000199017"/>
    </source>
</evidence>
<keyword evidence="9" id="KW-0119">Carbohydrate metabolism</keyword>
<dbReference type="GO" id="GO:0005737">
    <property type="term" value="C:cytoplasm"/>
    <property type="evidence" value="ECO:0007669"/>
    <property type="project" value="UniProtKB-SubCell"/>
</dbReference>
<dbReference type="NCBIfam" id="TIGR01322">
    <property type="entry name" value="scrB_fam"/>
    <property type="match status" value="1"/>
</dbReference>
<evidence type="ECO:0000256" key="6">
    <source>
        <dbReference type="ARBA" id="ARBA00023295"/>
    </source>
</evidence>
<evidence type="ECO:0000256" key="8">
    <source>
        <dbReference type="RuleBase" id="RU362110"/>
    </source>
</evidence>
<comment type="subcellular location">
    <subcellularLocation>
        <location evidence="9">Cytoplasm</location>
    </subcellularLocation>
</comment>
<evidence type="ECO:0000256" key="3">
    <source>
        <dbReference type="ARBA" id="ARBA00012758"/>
    </source>
</evidence>
<dbReference type="InterPro" id="IPR018053">
    <property type="entry name" value="Glyco_hydro_32_AS"/>
</dbReference>